<proteinExistence type="predicted"/>
<keyword evidence="1" id="KW-1133">Transmembrane helix</keyword>
<protein>
    <recommendedName>
        <fullName evidence="4">YceI-like domain-containing protein</fullName>
    </recommendedName>
</protein>
<dbReference type="EMBL" id="FOPP01000012">
    <property type="protein sequence ID" value="SFH43701.1"/>
    <property type="molecule type" value="Genomic_DNA"/>
</dbReference>
<evidence type="ECO:0000256" key="1">
    <source>
        <dbReference type="SAM" id="Phobius"/>
    </source>
</evidence>
<evidence type="ECO:0008006" key="4">
    <source>
        <dbReference type="Google" id="ProtNLM"/>
    </source>
</evidence>
<keyword evidence="1" id="KW-0812">Transmembrane</keyword>
<evidence type="ECO:0000313" key="3">
    <source>
        <dbReference type="Proteomes" id="UP000199666"/>
    </source>
</evidence>
<feature type="transmembrane region" description="Helical" evidence="1">
    <location>
        <begin position="12"/>
        <end position="30"/>
    </location>
</feature>
<dbReference type="STRING" id="414048.SAMN04489864_11283"/>
<keyword evidence="3" id="KW-1185">Reference proteome</keyword>
<evidence type="ECO:0000313" key="2">
    <source>
        <dbReference type="EMBL" id="SFH43701.1"/>
    </source>
</evidence>
<dbReference type="Proteomes" id="UP000199666">
    <property type="component" value="Unassembled WGS sequence"/>
</dbReference>
<accession>A0A1I3A310</accession>
<organism evidence="2 3">
    <name type="scientific">Pedobacter insulae</name>
    <dbReference type="NCBI Taxonomy" id="414048"/>
    <lineage>
        <taxon>Bacteria</taxon>
        <taxon>Pseudomonadati</taxon>
        <taxon>Bacteroidota</taxon>
        <taxon>Sphingobacteriia</taxon>
        <taxon>Sphingobacteriales</taxon>
        <taxon>Sphingobacteriaceae</taxon>
        <taxon>Pedobacter</taxon>
    </lineage>
</organism>
<keyword evidence="1" id="KW-0472">Membrane</keyword>
<dbReference type="RefSeq" id="WP_090997320.1">
    <property type="nucleotide sequence ID" value="NZ_FOPP01000012.1"/>
</dbReference>
<gene>
    <name evidence="2" type="ORF">SAMN04489864_11283</name>
</gene>
<dbReference type="AlphaFoldDB" id="A0A1I3A310"/>
<name>A0A1I3A310_9SPHI</name>
<sequence length="214" mass="24301">MKNFKKFAINRVGLISISSIGIGLFLLSTIEIGRQQAKFEVLSSKFTLSGSSSGNKWVLAANSVASTGEFEFRDQELLNISELTFTIPIQQLKCSNHQQESMLQEILIQNNCTKLAFKQEHVMILPIMKMAHVIGGFSMFNGAYNIPMQLHYELNEDRSLRIWGKQVVSLSAFGFKIPAYEVGKIDDEMELEIDFVLVNKREGRTNLFVWNRSL</sequence>
<reference evidence="2 3" key="1">
    <citation type="submission" date="2016-10" db="EMBL/GenBank/DDBJ databases">
        <authorList>
            <person name="de Groot N.N."/>
        </authorList>
    </citation>
    <scope>NUCLEOTIDE SEQUENCE [LARGE SCALE GENOMIC DNA]</scope>
    <source>
        <strain evidence="2 3">DSM 18684</strain>
    </source>
</reference>